<keyword evidence="2" id="KW-1185">Reference proteome</keyword>
<dbReference type="PaxDb" id="190192-MK1321"/>
<dbReference type="GO" id="GO:0005975">
    <property type="term" value="P:carbohydrate metabolic process"/>
    <property type="evidence" value="ECO:0007669"/>
    <property type="project" value="InterPro"/>
</dbReference>
<dbReference type="SUPFAM" id="SSF88713">
    <property type="entry name" value="Glycoside hydrolase/deacetylase"/>
    <property type="match status" value="1"/>
</dbReference>
<dbReference type="EMBL" id="AE009439">
    <property type="protein sequence ID" value="AAM02534.1"/>
    <property type="molecule type" value="Genomic_DNA"/>
</dbReference>
<name>Q8TVR7_METKA</name>
<accession>Q8TVR7</accession>
<proteinExistence type="predicted"/>
<dbReference type="GeneID" id="43496570"/>
<protein>
    <submittedName>
        <fullName evidence="1">Uncharacterized protein</fullName>
    </submittedName>
</protein>
<dbReference type="Gene3D" id="3.20.20.370">
    <property type="entry name" value="Glycoside hydrolase/deacetylase"/>
    <property type="match status" value="1"/>
</dbReference>
<dbReference type="STRING" id="190192.MK1321"/>
<dbReference type="Proteomes" id="UP000001826">
    <property type="component" value="Chromosome"/>
</dbReference>
<evidence type="ECO:0000313" key="2">
    <source>
        <dbReference type="Proteomes" id="UP000001826"/>
    </source>
</evidence>
<dbReference type="HOGENOM" id="CLU_3039056_0_0_2"/>
<dbReference type="KEGG" id="mka:MK1321"/>
<dbReference type="RefSeq" id="WP_011019689.1">
    <property type="nucleotide sequence ID" value="NC_003551.1"/>
</dbReference>
<dbReference type="InParanoid" id="Q8TVR7"/>
<gene>
    <name evidence="1" type="ordered locus">MK1321</name>
</gene>
<dbReference type="EnsemblBacteria" id="AAM02534">
    <property type="protein sequence ID" value="AAM02534"/>
    <property type="gene ID" value="MK1321"/>
</dbReference>
<sequence>MFVVLFHEHITANPKYWWIILEFVDYARSHPGVAFATIDEFAELARHGQRFTAF</sequence>
<reference evidence="1 2" key="1">
    <citation type="journal article" date="2002" name="Proc. Natl. Acad. Sci. U.S.A.">
        <title>The complete genome of hyperthermophile Methanopyrus kandleri AV19 and monophyly of archaeal methanogens.</title>
        <authorList>
            <person name="Slesarev A.I."/>
            <person name="Mezhevaya K.V."/>
            <person name="Makarova K.S."/>
            <person name="Polushin N.N."/>
            <person name="Shcherbinina O.V."/>
            <person name="Shakhova V.V."/>
            <person name="Belova G.I."/>
            <person name="Aravind L."/>
            <person name="Natale D.A."/>
            <person name="Rogozin I.B."/>
            <person name="Tatusov R.L."/>
            <person name="Wolf Y.I."/>
            <person name="Stetter K.O."/>
            <person name="Malykh A.G."/>
            <person name="Koonin E.V."/>
            <person name="Kozyavkin S.A."/>
        </authorList>
    </citation>
    <scope>NUCLEOTIDE SEQUENCE [LARGE SCALE GENOMIC DNA]</scope>
    <source>
        <strain evidence="2">AV19 / DSM 6324 / JCM 9639 / NBRC 100938</strain>
    </source>
</reference>
<organism evidence="1 2">
    <name type="scientific">Methanopyrus kandleri (strain AV19 / DSM 6324 / JCM 9639 / NBRC 100938)</name>
    <dbReference type="NCBI Taxonomy" id="190192"/>
    <lineage>
        <taxon>Archaea</taxon>
        <taxon>Methanobacteriati</taxon>
        <taxon>Methanobacteriota</taxon>
        <taxon>Methanomada group</taxon>
        <taxon>Methanopyri</taxon>
        <taxon>Methanopyrales</taxon>
        <taxon>Methanopyraceae</taxon>
        <taxon>Methanopyrus</taxon>
    </lineage>
</organism>
<evidence type="ECO:0000313" key="1">
    <source>
        <dbReference type="EMBL" id="AAM02534.1"/>
    </source>
</evidence>
<dbReference type="AlphaFoldDB" id="Q8TVR7"/>
<dbReference type="InterPro" id="IPR011330">
    <property type="entry name" value="Glyco_hydro/deAcase_b/a-brl"/>
</dbReference>